<organism evidence="1 2">
    <name type="scientific">Streptomyces shenzhenensis</name>
    <dbReference type="NCBI Taxonomy" id="943815"/>
    <lineage>
        <taxon>Bacteria</taxon>
        <taxon>Bacillati</taxon>
        <taxon>Actinomycetota</taxon>
        <taxon>Actinomycetes</taxon>
        <taxon>Kitasatosporales</taxon>
        <taxon>Streptomycetaceae</taxon>
        <taxon>Streptomyces</taxon>
    </lineage>
</organism>
<evidence type="ECO:0000313" key="2">
    <source>
        <dbReference type="Proteomes" id="UP000270471"/>
    </source>
</evidence>
<dbReference type="EMBL" id="PENI01000041">
    <property type="protein sequence ID" value="RMB80500.1"/>
    <property type="molecule type" value="Genomic_DNA"/>
</dbReference>
<keyword evidence="2" id="KW-1185">Reference proteome</keyword>
<reference evidence="1 2" key="1">
    <citation type="submission" date="2017-11" db="EMBL/GenBank/DDBJ databases">
        <title>Draft genome of actinobacteria isolated from guarana (Paullinia cupana (Mart.) Ducke.</title>
        <authorList>
            <person name="Siqueira K.A."/>
            <person name="Liotti R.G."/>
            <person name="Mendes T.A.O."/>
            <person name="Soares M.A."/>
        </authorList>
    </citation>
    <scope>NUCLEOTIDE SEQUENCE [LARGE SCALE GENOMIC DNA]</scope>
    <source>
        <strain evidence="1 2">193</strain>
    </source>
</reference>
<proteinExistence type="predicted"/>
<comment type="caution">
    <text evidence="1">The sequence shown here is derived from an EMBL/GenBank/DDBJ whole genome shotgun (WGS) entry which is preliminary data.</text>
</comment>
<accession>A0A3M0HWT3</accession>
<sequence length="165" mass="18100">MVYAQPSGGRLASAYRRRQPQRGAIRTFVRCDGRNLGLLPRRLSDRGHTGFRPAALGQQPVHLLPRSPQGTGDTLVQVAWRGRPRTLFFQDGPYLILDKHADATVLATHPPGTPATLTTRFGAGRVVVVGPTRRPQTTGARATVLPVHHTLDLARNLVEALRRQP</sequence>
<evidence type="ECO:0000313" key="1">
    <source>
        <dbReference type="EMBL" id="RMB80500.1"/>
    </source>
</evidence>
<protein>
    <submittedName>
        <fullName evidence="1">Uncharacterized protein</fullName>
    </submittedName>
</protein>
<dbReference type="Proteomes" id="UP000270471">
    <property type="component" value="Unassembled WGS sequence"/>
</dbReference>
<dbReference type="AlphaFoldDB" id="A0A3M0HWT3"/>
<gene>
    <name evidence="1" type="ORF">CTZ28_39540</name>
</gene>
<name>A0A3M0HWT3_9ACTN</name>